<keyword evidence="6" id="KW-1185">Reference proteome</keyword>
<keyword evidence="2" id="KW-0175">Coiled coil</keyword>
<feature type="coiled-coil region" evidence="2">
    <location>
        <begin position="189"/>
        <end position="223"/>
    </location>
</feature>
<accession>A0A8H5MBN7</accession>
<sequence length="233" mass="25933">MTRSELIPNPQITSVSINQITLVNECDKSFTRSDALAKHLRLQHNISPPAPGRGGYRKRKRGADEVPATASSSQARATTPTNNNGGFNTFKVEPSSYPDSVSDARLARTQNPTTNGRHRSLSPQYPPPRLHGSPDRSRPEDDEGYNSSASETLPAHLLPHYVPETNLVLGRSPSMVMYLLMKAKHRYALEQHESLLEELRVTKSELKKERDEKEAALDQLLGNMFGHSLLPVF</sequence>
<evidence type="ECO:0000256" key="2">
    <source>
        <dbReference type="SAM" id="Coils"/>
    </source>
</evidence>
<evidence type="ECO:0000313" key="6">
    <source>
        <dbReference type="Proteomes" id="UP000565441"/>
    </source>
</evidence>
<feature type="compositionally biased region" description="Low complexity" evidence="3">
    <location>
        <begin position="68"/>
        <end position="90"/>
    </location>
</feature>
<dbReference type="InterPro" id="IPR013087">
    <property type="entry name" value="Znf_C2H2_type"/>
</dbReference>
<feature type="region of interest" description="Disordered" evidence="3">
    <location>
        <begin position="43"/>
        <end position="152"/>
    </location>
</feature>
<dbReference type="Gene3D" id="3.30.160.60">
    <property type="entry name" value="Classic Zinc Finger"/>
    <property type="match status" value="1"/>
</dbReference>
<organism evidence="5 6">
    <name type="scientific">Tricholomella constricta</name>
    <dbReference type="NCBI Taxonomy" id="117010"/>
    <lineage>
        <taxon>Eukaryota</taxon>
        <taxon>Fungi</taxon>
        <taxon>Dikarya</taxon>
        <taxon>Basidiomycota</taxon>
        <taxon>Agaricomycotina</taxon>
        <taxon>Agaricomycetes</taxon>
        <taxon>Agaricomycetidae</taxon>
        <taxon>Agaricales</taxon>
        <taxon>Tricholomatineae</taxon>
        <taxon>Lyophyllaceae</taxon>
        <taxon>Tricholomella</taxon>
    </lineage>
</organism>
<reference evidence="5 6" key="1">
    <citation type="journal article" date="2020" name="ISME J.">
        <title>Uncovering the hidden diversity of litter-decomposition mechanisms in mushroom-forming fungi.</title>
        <authorList>
            <person name="Floudas D."/>
            <person name="Bentzer J."/>
            <person name="Ahren D."/>
            <person name="Johansson T."/>
            <person name="Persson P."/>
            <person name="Tunlid A."/>
        </authorList>
    </citation>
    <scope>NUCLEOTIDE SEQUENCE [LARGE SCALE GENOMIC DNA]</scope>
    <source>
        <strain evidence="5 6">CBS 661.87</strain>
    </source>
</reference>
<evidence type="ECO:0000256" key="3">
    <source>
        <dbReference type="SAM" id="MobiDB-lite"/>
    </source>
</evidence>
<keyword evidence="1" id="KW-0863">Zinc-finger</keyword>
<dbReference type="OrthoDB" id="3437960at2759"/>
<feature type="domain" description="C2H2-type" evidence="4">
    <location>
        <begin position="21"/>
        <end position="49"/>
    </location>
</feature>
<dbReference type="PROSITE" id="PS50157">
    <property type="entry name" value="ZINC_FINGER_C2H2_2"/>
    <property type="match status" value="1"/>
</dbReference>
<comment type="caution">
    <text evidence="5">The sequence shown here is derived from an EMBL/GenBank/DDBJ whole genome shotgun (WGS) entry which is preliminary data.</text>
</comment>
<dbReference type="EMBL" id="JAACJP010000001">
    <property type="protein sequence ID" value="KAF5388073.1"/>
    <property type="molecule type" value="Genomic_DNA"/>
</dbReference>
<evidence type="ECO:0000256" key="1">
    <source>
        <dbReference type="PROSITE-ProRule" id="PRU00042"/>
    </source>
</evidence>
<evidence type="ECO:0000313" key="5">
    <source>
        <dbReference type="EMBL" id="KAF5388073.1"/>
    </source>
</evidence>
<dbReference type="AlphaFoldDB" id="A0A8H5MBN7"/>
<name>A0A8H5MBN7_9AGAR</name>
<keyword evidence="1" id="KW-0862">Zinc</keyword>
<gene>
    <name evidence="5" type="ORF">D9615_000587</name>
</gene>
<proteinExistence type="predicted"/>
<protein>
    <recommendedName>
        <fullName evidence="4">C2H2-type domain-containing protein</fullName>
    </recommendedName>
</protein>
<dbReference type="Proteomes" id="UP000565441">
    <property type="component" value="Unassembled WGS sequence"/>
</dbReference>
<dbReference type="GO" id="GO:0008270">
    <property type="term" value="F:zinc ion binding"/>
    <property type="evidence" value="ECO:0007669"/>
    <property type="project" value="UniProtKB-KW"/>
</dbReference>
<keyword evidence="1" id="KW-0479">Metal-binding</keyword>
<evidence type="ECO:0000259" key="4">
    <source>
        <dbReference type="PROSITE" id="PS50157"/>
    </source>
</evidence>